<evidence type="ECO:0000256" key="2">
    <source>
        <dbReference type="ARBA" id="ARBA00022448"/>
    </source>
</evidence>
<organism evidence="10 11">
    <name type="scientific">Limnoraphis robusta CCNP1315</name>
    <dbReference type="NCBI Taxonomy" id="3110306"/>
    <lineage>
        <taxon>Bacteria</taxon>
        <taxon>Bacillati</taxon>
        <taxon>Cyanobacteriota</taxon>
        <taxon>Cyanophyceae</taxon>
        <taxon>Oscillatoriophycideae</taxon>
        <taxon>Oscillatoriales</taxon>
        <taxon>Sirenicapillariaceae</taxon>
        <taxon>Limnoraphis</taxon>
    </lineage>
</organism>
<sequence>MIDANQNWFQVAFRVSGSVIPAILPRVLFCTLFGVLLSILDLLGFSLQTRALDNFILPDLVLGLLLVFRTNTAYDRFWEGRKSWGTLVNTVRNFARQIWVSIAEKNPSDTQEKVATLRLLVAFAFAMKLHLRGEKPNHEIADLVSPEQYSILQCMNHPPLEIALWIGDYLQRQYDRNCLNTYQLTAMFKLLDAMVDVLGSCERIIKTPMPLAYNIHLKQILLIYCLILPLQLADDLLWYTGIVVGIMSFTLFGIEEIGREIENPFGYDQNDLQLDSICKTMKRNIEDMISIEPSVHCNLEEFQSEVFHPKNSSLDC</sequence>
<protein>
    <submittedName>
        <fullName evidence="10">Bestrophin family ion channel</fullName>
    </submittedName>
</protein>
<dbReference type="EMBL" id="JAYGHT010000147">
    <property type="protein sequence ID" value="MEA5522134.1"/>
    <property type="molecule type" value="Genomic_DNA"/>
</dbReference>
<feature type="transmembrane region" description="Helical" evidence="9">
    <location>
        <begin position="211"/>
        <end position="230"/>
    </location>
</feature>
<feature type="transmembrane region" description="Helical" evidence="9">
    <location>
        <begin position="55"/>
        <end position="74"/>
    </location>
</feature>
<keyword evidence="4 9" id="KW-0812">Transmembrane</keyword>
<evidence type="ECO:0000256" key="5">
    <source>
        <dbReference type="ARBA" id="ARBA00022989"/>
    </source>
</evidence>
<evidence type="ECO:0000256" key="4">
    <source>
        <dbReference type="ARBA" id="ARBA00022692"/>
    </source>
</evidence>
<feature type="transmembrane region" description="Helical" evidence="9">
    <location>
        <begin position="236"/>
        <end position="254"/>
    </location>
</feature>
<evidence type="ECO:0000256" key="3">
    <source>
        <dbReference type="ARBA" id="ARBA00022475"/>
    </source>
</evidence>
<dbReference type="InterPro" id="IPR044669">
    <property type="entry name" value="YneE/VCCN1/2-like"/>
</dbReference>
<evidence type="ECO:0000256" key="1">
    <source>
        <dbReference type="ARBA" id="ARBA00004651"/>
    </source>
</evidence>
<keyword evidence="2" id="KW-0813">Transport</keyword>
<evidence type="ECO:0000256" key="8">
    <source>
        <dbReference type="ARBA" id="ARBA00034708"/>
    </source>
</evidence>
<dbReference type="PANTHER" id="PTHR33281:SF19">
    <property type="entry name" value="VOLTAGE-DEPENDENT ANION CHANNEL-FORMING PROTEIN YNEE"/>
    <property type="match status" value="1"/>
</dbReference>
<evidence type="ECO:0000313" key="10">
    <source>
        <dbReference type="EMBL" id="MEA5522134.1"/>
    </source>
</evidence>
<keyword evidence="3" id="KW-1003">Cell membrane</keyword>
<evidence type="ECO:0000313" key="11">
    <source>
        <dbReference type="Proteomes" id="UP001301728"/>
    </source>
</evidence>
<proteinExistence type="inferred from homology"/>
<comment type="similarity">
    <text evidence="8">Belongs to the anion channel-forming bestrophin (TC 1.A.46) family.</text>
</comment>
<dbReference type="RefSeq" id="WP_046280501.1">
    <property type="nucleotide sequence ID" value="NZ_JAYGHT010000147.1"/>
</dbReference>
<evidence type="ECO:0000256" key="6">
    <source>
        <dbReference type="ARBA" id="ARBA00023065"/>
    </source>
</evidence>
<dbReference type="Pfam" id="PF25539">
    <property type="entry name" value="Bestrophin_2"/>
    <property type="match status" value="1"/>
</dbReference>
<keyword evidence="6" id="KW-0406">Ion transport</keyword>
<feature type="transmembrane region" description="Helical" evidence="9">
    <location>
        <begin position="23"/>
        <end position="43"/>
    </location>
</feature>
<name>A0ABU5U4Q6_9CYAN</name>
<keyword evidence="11" id="KW-1185">Reference proteome</keyword>
<evidence type="ECO:0000256" key="7">
    <source>
        <dbReference type="ARBA" id="ARBA00023136"/>
    </source>
</evidence>
<gene>
    <name evidence="10" type="ORF">VB854_24645</name>
</gene>
<dbReference type="PANTHER" id="PTHR33281">
    <property type="entry name" value="UPF0187 PROTEIN YNEE"/>
    <property type="match status" value="1"/>
</dbReference>
<comment type="subcellular location">
    <subcellularLocation>
        <location evidence="1">Cell membrane</location>
        <topology evidence="1">Multi-pass membrane protein</topology>
    </subcellularLocation>
</comment>
<dbReference type="Proteomes" id="UP001301728">
    <property type="component" value="Unassembled WGS sequence"/>
</dbReference>
<comment type="caution">
    <text evidence="10">The sequence shown here is derived from an EMBL/GenBank/DDBJ whole genome shotgun (WGS) entry which is preliminary data.</text>
</comment>
<evidence type="ECO:0000256" key="9">
    <source>
        <dbReference type="SAM" id="Phobius"/>
    </source>
</evidence>
<accession>A0ABU5U4Q6</accession>
<keyword evidence="5 9" id="KW-1133">Transmembrane helix</keyword>
<keyword evidence="7 9" id="KW-0472">Membrane</keyword>
<reference evidence="10 11" key="1">
    <citation type="submission" date="2023-12" db="EMBL/GenBank/DDBJ databases">
        <title>Baltic Sea Cyanobacteria.</title>
        <authorList>
            <person name="Delbaje E."/>
            <person name="Fewer D.P."/>
            <person name="Shishido T.K."/>
        </authorList>
    </citation>
    <scope>NUCLEOTIDE SEQUENCE [LARGE SCALE GENOMIC DNA]</scope>
    <source>
        <strain evidence="10 11">CCNP 1315</strain>
    </source>
</reference>